<keyword evidence="2" id="KW-1185">Reference proteome</keyword>
<evidence type="ECO:0000313" key="1">
    <source>
        <dbReference type="EMBL" id="OLP73383.1"/>
    </source>
</evidence>
<feature type="non-terminal residue" evidence="1">
    <location>
        <position position="39"/>
    </location>
</feature>
<reference evidence="1 2" key="1">
    <citation type="submission" date="2016-02" db="EMBL/GenBank/DDBJ databases">
        <title>Genome analysis of coral dinoflagellate symbionts highlights evolutionary adaptations to a symbiotic lifestyle.</title>
        <authorList>
            <person name="Aranda M."/>
            <person name="Li Y."/>
            <person name="Liew Y.J."/>
            <person name="Baumgarten S."/>
            <person name="Simakov O."/>
            <person name="Wilson M."/>
            <person name="Piel J."/>
            <person name="Ashoor H."/>
            <person name="Bougouffa S."/>
            <person name="Bajic V.B."/>
            <person name="Ryu T."/>
            <person name="Ravasi T."/>
            <person name="Bayer T."/>
            <person name="Micklem G."/>
            <person name="Kim H."/>
            <person name="Bhak J."/>
            <person name="Lajeunesse T.C."/>
            <person name="Voolstra C.R."/>
        </authorList>
    </citation>
    <scope>NUCLEOTIDE SEQUENCE [LARGE SCALE GENOMIC DNA]</scope>
    <source>
        <strain evidence="1 2">CCMP2467</strain>
    </source>
</reference>
<proteinExistence type="predicted"/>
<dbReference type="Proteomes" id="UP000186817">
    <property type="component" value="Unassembled WGS sequence"/>
</dbReference>
<sequence>AWAQDPAITIFTEPGTVVIDRMTDVQGDVIAASEKTAAR</sequence>
<gene>
    <name evidence="1" type="ORF">AK812_SmicGene47397</name>
</gene>
<comment type="caution">
    <text evidence="1">The sequence shown here is derived from an EMBL/GenBank/DDBJ whole genome shotgun (WGS) entry which is preliminary data.</text>
</comment>
<protein>
    <submittedName>
        <fullName evidence="1">Uncharacterized protein</fullName>
    </submittedName>
</protein>
<feature type="non-terminal residue" evidence="1">
    <location>
        <position position="1"/>
    </location>
</feature>
<dbReference type="AlphaFoldDB" id="A0A1Q9BRQ7"/>
<organism evidence="1 2">
    <name type="scientific">Symbiodinium microadriaticum</name>
    <name type="common">Dinoflagellate</name>
    <name type="synonym">Zooxanthella microadriatica</name>
    <dbReference type="NCBI Taxonomy" id="2951"/>
    <lineage>
        <taxon>Eukaryota</taxon>
        <taxon>Sar</taxon>
        <taxon>Alveolata</taxon>
        <taxon>Dinophyceae</taxon>
        <taxon>Suessiales</taxon>
        <taxon>Symbiodiniaceae</taxon>
        <taxon>Symbiodinium</taxon>
    </lineage>
</organism>
<accession>A0A1Q9BRQ7</accession>
<dbReference type="EMBL" id="LSRX01005622">
    <property type="protein sequence ID" value="OLP73383.1"/>
    <property type="molecule type" value="Genomic_DNA"/>
</dbReference>
<name>A0A1Q9BRQ7_SYMMI</name>
<evidence type="ECO:0000313" key="2">
    <source>
        <dbReference type="Proteomes" id="UP000186817"/>
    </source>
</evidence>